<name>A0A6J5LHQ1_9CAUD</name>
<proteinExistence type="predicted"/>
<evidence type="ECO:0000313" key="1">
    <source>
        <dbReference type="EMBL" id="CAB4131139.1"/>
    </source>
</evidence>
<gene>
    <name evidence="1" type="ORF">UFOVP122_58</name>
</gene>
<sequence>MIDPRGMTVTDWTDSMVYTLEKYGTLSRLDEPEKWQTWALGVVSFFKVGEQNPPNPLEYNDWLDWAFAFTRAVTLPGG</sequence>
<protein>
    <submittedName>
        <fullName evidence="1">Uncharacterized protein</fullName>
    </submittedName>
</protein>
<reference evidence="1" key="1">
    <citation type="submission" date="2020-04" db="EMBL/GenBank/DDBJ databases">
        <authorList>
            <person name="Chiriac C."/>
            <person name="Salcher M."/>
            <person name="Ghai R."/>
            <person name="Kavagutti S V."/>
        </authorList>
    </citation>
    <scope>NUCLEOTIDE SEQUENCE</scope>
</reference>
<organism evidence="1">
    <name type="scientific">uncultured Caudovirales phage</name>
    <dbReference type="NCBI Taxonomy" id="2100421"/>
    <lineage>
        <taxon>Viruses</taxon>
        <taxon>Duplodnaviria</taxon>
        <taxon>Heunggongvirae</taxon>
        <taxon>Uroviricota</taxon>
        <taxon>Caudoviricetes</taxon>
        <taxon>Peduoviridae</taxon>
        <taxon>Maltschvirus</taxon>
        <taxon>Maltschvirus maltsch</taxon>
    </lineage>
</organism>
<accession>A0A6J5LHQ1</accession>
<dbReference type="EMBL" id="LR796248">
    <property type="protein sequence ID" value="CAB4131139.1"/>
    <property type="molecule type" value="Genomic_DNA"/>
</dbReference>